<feature type="non-terminal residue" evidence="1">
    <location>
        <position position="196"/>
    </location>
</feature>
<proteinExistence type="predicted"/>
<organism evidence="1">
    <name type="scientific">marine sediment metagenome</name>
    <dbReference type="NCBI Taxonomy" id="412755"/>
    <lineage>
        <taxon>unclassified sequences</taxon>
        <taxon>metagenomes</taxon>
        <taxon>ecological metagenomes</taxon>
    </lineage>
</organism>
<gene>
    <name evidence="1" type="ORF">S06H3_00986</name>
</gene>
<dbReference type="EMBL" id="BARV01000222">
    <property type="protein sequence ID" value="GAH95302.1"/>
    <property type="molecule type" value="Genomic_DNA"/>
</dbReference>
<evidence type="ECO:0000313" key="1">
    <source>
        <dbReference type="EMBL" id="GAH95302.1"/>
    </source>
</evidence>
<protein>
    <submittedName>
        <fullName evidence="1">Uncharacterized protein</fullName>
    </submittedName>
</protein>
<dbReference type="AlphaFoldDB" id="X1JMI6"/>
<comment type="caution">
    <text evidence="1">The sequence shown here is derived from an EMBL/GenBank/DDBJ whole genome shotgun (WGS) entry which is preliminary data.</text>
</comment>
<sequence length="196" mass="22651">MGQFYLLGGDTWQRVTWTDRLCQSFRPQSDFILHYVDIIEKHHWWDDPPVVELYWADINGHPTGDRLSRGNFLNLPYSFSSPLWVFSESWGKTLTENHFWWPGPPLEGPEVTLKNGTVTLENLGFHRSHIGAGTEHISLPLVSDYGNRLYVHHHCPLATGPPQTHWISYAFVTEKEGEEDWYLEAVISHGTNWAPI</sequence>
<name>X1JMI6_9ZZZZ</name>
<accession>X1JMI6</accession>
<reference evidence="1" key="1">
    <citation type="journal article" date="2014" name="Front. Microbiol.">
        <title>High frequency of phylogenetically diverse reductive dehalogenase-homologous genes in deep subseafloor sedimentary metagenomes.</title>
        <authorList>
            <person name="Kawai M."/>
            <person name="Futagami T."/>
            <person name="Toyoda A."/>
            <person name="Takaki Y."/>
            <person name="Nishi S."/>
            <person name="Hori S."/>
            <person name="Arai W."/>
            <person name="Tsubouchi T."/>
            <person name="Morono Y."/>
            <person name="Uchiyama I."/>
            <person name="Ito T."/>
            <person name="Fujiyama A."/>
            <person name="Inagaki F."/>
            <person name="Takami H."/>
        </authorList>
    </citation>
    <scope>NUCLEOTIDE SEQUENCE</scope>
    <source>
        <strain evidence="1">Expedition CK06-06</strain>
    </source>
</reference>